<feature type="transmembrane region" description="Helical" evidence="9">
    <location>
        <begin position="453"/>
        <end position="479"/>
    </location>
</feature>
<organism evidence="10 11">
    <name type="scientific">Nannochloropsis gaditana</name>
    <dbReference type="NCBI Taxonomy" id="72520"/>
    <lineage>
        <taxon>Eukaryota</taxon>
        <taxon>Sar</taxon>
        <taxon>Stramenopiles</taxon>
        <taxon>Ochrophyta</taxon>
        <taxon>Eustigmatophyceae</taxon>
        <taxon>Eustigmatales</taxon>
        <taxon>Monodopsidaceae</taxon>
        <taxon>Nannochloropsis</taxon>
    </lineage>
</organism>
<dbReference type="GO" id="GO:0055085">
    <property type="term" value="P:transmembrane transport"/>
    <property type="evidence" value="ECO:0007669"/>
    <property type="project" value="InterPro"/>
</dbReference>
<evidence type="ECO:0000256" key="4">
    <source>
        <dbReference type="ARBA" id="ARBA00022692"/>
    </source>
</evidence>
<feature type="transmembrane region" description="Helical" evidence="9">
    <location>
        <begin position="420"/>
        <end position="441"/>
    </location>
</feature>
<dbReference type="PANTHER" id="PTHR31651:SF36">
    <property type="entry name" value="AUXIN EFFLUX CARRIER FAMILY PROTEIN"/>
    <property type="match status" value="1"/>
</dbReference>
<evidence type="ECO:0000256" key="5">
    <source>
        <dbReference type="ARBA" id="ARBA00022989"/>
    </source>
</evidence>
<evidence type="ECO:0000313" key="10">
    <source>
        <dbReference type="EMBL" id="EWM26539.1"/>
    </source>
</evidence>
<keyword evidence="11" id="KW-1185">Reference proteome</keyword>
<feature type="transmembrane region" description="Helical" evidence="9">
    <location>
        <begin position="180"/>
        <end position="199"/>
    </location>
</feature>
<dbReference type="InterPro" id="IPR004776">
    <property type="entry name" value="Mem_transp_PIN-like"/>
</dbReference>
<proteinExistence type="inferred from homology"/>
<feature type="transmembrane region" description="Helical" evidence="9">
    <location>
        <begin position="24"/>
        <end position="44"/>
    </location>
</feature>
<dbReference type="Pfam" id="PF03547">
    <property type="entry name" value="Mem_trans"/>
    <property type="match status" value="1"/>
</dbReference>
<evidence type="ECO:0000256" key="7">
    <source>
        <dbReference type="ARBA" id="ARBA00025100"/>
    </source>
</evidence>
<keyword evidence="5 9" id="KW-1133">Transmembrane helix</keyword>
<keyword evidence="4 9" id="KW-0812">Transmembrane</keyword>
<keyword evidence="6 9" id="KW-0472">Membrane</keyword>
<feature type="transmembrane region" description="Helical" evidence="9">
    <location>
        <begin position="355"/>
        <end position="373"/>
    </location>
</feature>
<evidence type="ECO:0000256" key="9">
    <source>
        <dbReference type="SAM" id="Phobius"/>
    </source>
</evidence>
<comment type="similarity">
    <text evidence="8">Belongs to the auxin efflux carrier (TC 2.A.69.2) family.</text>
</comment>
<dbReference type="GO" id="GO:0016020">
    <property type="term" value="C:membrane"/>
    <property type="evidence" value="ECO:0007669"/>
    <property type="project" value="UniProtKB-SubCell"/>
</dbReference>
<feature type="transmembrane region" description="Helical" evidence="9">
    <location>
        <begin position="394"/>
        <end position="414"/>
    </location>
</feature>
<feature type="transmembrane region" description="Helical" evidence="9">
    <location>
        <begin position="317"/>
        <end position="335"/>
    </location>
</feature>
<keyword evidence="3" id="KW-0813">Transport</keyword>
<dbReference type="PANTHER" id="PTHR31651">
    <property type="match status" value="1"/>
</dbReference>
<comment type="subcellular location">
    <subcellularLocation>
        <location evidence="2">Endomembrane system</location>
    </subcellularLocation>
    <subcellularLocation>
        <location evidence="1">Membrane</location>
        <topology evidence="1">Multi-pass membrane protein</topology>
    </subcellularLocation>
</comment>
<evidence type="ECO:0000256" key="8">
    <source>
        <dbReference type="ARBA" id="ARBA00025752"/>
    </source>
</evidence>
<dbReference type="OrthoDB" id="191139at2759"/>
<comment type="caution">
    <text evidence="10">The sequence shown here is derived from an EMBL/GenBank/DDBJ whole genome shotgun (WGS) entry which is preliminary data.</text>
</comment>
<reference evidence="10 11" key="1">
    <citation type="journal article" date="2014" name="Mol. Plant">
        <title>Chromosome Scale Genome Assembly and Transcriptome Profiling of Nannochloropsis gaditana in Nitrogen Depletion.</title>
        <authorList>
            <person name="Corteggiani Carpinelli E."/>
            <person name="Telatin A."/>
            <person name="Vitulo N."/>
            <person name="Forcato C."/>
            <person name="D'Angelo M."/>
            <person name="Schiavon R."/>
            <person name="Vezzi A."/>
            <person name="Giacometti G.M."/>
            <person name="Morosinotto T."/>
            <person name="Valle G."/>
        </authorList>
    </citation>
    <scope>NUCLEOTIDE SEQUENCE [LARGE SCALE GENOMIC DNA]</scope>
    <source>
        <strain evidence="10 11">B-31</strain>
    </source>
</reference>
<evidence type="ECO:0000256" key="2">
    <source>
        <dbReference type="ARBA" id="ARBA00004308"/>
    </source>
</evidence>
<feature type="transmembrane region" description="Helical" evidence="9">
    <location>
        <begin position="254"/>
        <end position="277"/>
    </location>
</feature>
<evidence type="ECO:0000313" key="11">
    <source>
        <dbReference type="Proteomes" id="UP000019335"/>
    </source>
</evidence>
<feature type="transmembrane region" description="Helical" evidence="9">
    <location>
        <begin position="155"/>
        <end position="174"/>
    </location>
</feature>
<evidence type="ECO:0000256" key="3">
    <source>
        <dbReference type="ARBA" id="ARBA00022448"/>
    </source>
</evidence>
<dbReference type="GO" id="GO:0012505">
    <property type="term" value="C:endomembrane system"/>
    <property type="evidence" value="ECO:0007669"/>
    <property type="project" value="UniProtKB-SubCell"/>
</dbReference>
<dbReference type="Proteomes" id="UP000019335">
    <property type="component" value="Chromosome 8"/>
</dbReference>
<gene>
    <name evidence="10" type="ORF">Naga_101407g1</name>
</gene>
<dbReference type="InterPro" id="IPR045033">
    <property type="entry name" value="PILS1/3/4/5/7"/>
</dbReference>
<protein>
    <submittedName>
        <fullName evidence="10">Membrane transporter</fullName>
    </submittedName>
</protein>
<feature type="transmembrane region" description="Helical" evidence="9">
    <location>
        <begin position="123"/>
        <end position="143"/>
    </location>
</feature>
<name>W7U1P2_9STRA</name>
<sequence>MSRTRPKPVSLCIHPTKGRKMKAWGMRLGPFGLCMVAVIVSFWVRDTGAFLLRPIPTHPLPPFHMTPACDRLSTHRSASLPCPSRAHCPAAAFPRFGPRPRTRLFAFPSLVIQPTAFKTSVNAVLRLVASCGLGLGAASHGLLDQASLSTLSRLIFAFFQPALLFTNVATTLATPSSYGSSLLVLPAFAVLQILFGFLYGKGMAASLRLDPASDAGKELAVCSAFANSGPLPLLFADAFFRLHPTDPTLYPRAVAYISFYLVAWSPLFWTLGSTILGSSTSQPAYAKSPPSPSPSPTLPSRLLHHPLLRKTLSPPTLGCLLGALVGSTPFLRAIFFGPTAPLAALFDALRTMGSAYLPTVLLVLAGSLAQGFKSLNLKDPALLSRTGAICFARFFLMPATAFLLLTLGRAFSLIPSSDPLLAFVLLLQACMPCAQNTVVILQLQQRPAAAASMATLVSLVYLAAVVPMGLLLSFVLQYVGL</sequence>
<evidence type="ECO:0000256" key="6">
    <source>
        <dbReference type="ARBA" id="ARBA00023136"/>
    </source>
</evidence>
<feature type="transmembrane region" description="Helical" evidence="9">
    <location>
        <begin position="219"/>
        <end position="242"/>
    </location>
</feature>
<evidence type="ECO:0000256" key="1">
    <source>
        <dbReference type="ARBA" id="ARBA00004141"/>
    </source>
</evidence>
<dbReference type="EMBL" id="AZIL01000616">
    <property type="protein sequence ID" value="EWM26539.1"/>
    <property type="molecule type" value="Genomic_DNA"/>
</dbReference>
<dbReference type="AlphaFoldDB" id="W7U1P2"/>
<accession>W7U1P2</accession>
<comment type="function">
    <text evidence="7">Involved in cellular auxin homeostasis by regulating auxin metabolism. Regulates intracellular auxin accumulation at the endoplasmic reticulum and thus auxin availability for nuclear auxin signaling.</text>
</comment>